<dbReference type="EMBL" id="VLPK01000001">
    <property type="protein sequence ID" value="TSJ44551.1"/>
    <property type="molecule type" value="Genomic_DNA"/>
</dbReference>
<dbReference type="RefSeq" id="WP_144248112.1">
    <property type="nucleotide sequence ID" value="NZ_VLPK01000001.1"/>
</dbReference>
<keyword evidence="1" id="KW-1133">Transmembrane helix</keyword>
<evidence type="ECO:0000313" key="2">
    <source>
        <dbReference type="EMBL" id="TSJ44551.1"/>
    </source>
</evidence>
<name>A0A556MX94_9SPHI</name>
<dbReference type="Proteomes" id="UP000318733">
    <property type="component" value="Unassembled WGS sequence"/>
</dbReference>
<gene>
    <name evidence="2" type="ORF">FO440_10355</name>
</gene>
<accession>A0A556MX94</accession>
<keyword evidence="3" id="KW-1185">Reference proteome</keyword>
<evidence type="ECO:0000256" key="1">
    <source>
        <dbReference type="SAM" id="Phobius"/>
    </source>
</evidence>
<proteinExistence type="predicted"/>
<organism evidence="2 3">
    <name type="scientific">Mucilaginibacter corticis</name>
    <dbReference type="NCBI Taxonomy" id="2597670"/>
    <lineage>
        <taxon>Bacteria</taxon>
        <taxon>Pseudomonadati</taxon>
        <taxon>Bacteroidota</taxon>
        <taxon>Sphingobacteriia</taxon>
        <taxon>Sphingobacteriales</taxon>
        <taxon>Sphingobacteriaceae</taxon>
        <taxon>Mucilaginibacter</taxon>
    </lineage>
</organism>
<reference evidence="2 3" key="1">
    <citation type="submission" date="2019-07" db="EMBL/GenBank/DDBJ databases">
        <authorList>
            <person name="Huq M.A."/>
        </authorList>
    </citation>
    <scope>NUCLEOTIDE SEQUENCE [LARGE SCALE GENOMIC DNA]</scope>
    <source>
        <strain evidence="2 3">MAH-19</strain>
    </source>
</reference>
<feature type="transmembrane region" description="Helical" evidence="1">
    <location>
        <begin position="13"/>
        <end position="31"/>
    </location>
</feature>
<feature type="transmembrane region" description="Helical" evidence="1">
    <location>
        <begin position="38"/>
        <end position="56"/>
    </location>
</feature>
<evidence type="ECO:0000313" key="3">
    <source>
        <dbReference type="Proteomes" id="UP000318733"/>
    </source>
</evidence>
<keyword evidence="1" id="KW-0472">Membrane</keyword>
<keyword evidence="1" id="KW-0812">Transmembrane</keyword>
<comment type="caution">
    <text evidence="2">The sequence shown here is derived from an EMBL/GenBank/DDBJ whole genome shotgun (WGS) entry which is preliminary data.</text>
</comment>
<protein>
    <submittedName>
        <fullName evidence="2">Uncharacterized protein</fullName>
    </submittedName>
</protein>
<dbReference type="AlphaFoldDB" id="A0A556MX94"/>
<sequence>MQREFTVHPNYKIAYYLLSTAVVVISFFVAYNDFRFTTCFFSVIATIAGLSIPISVNRRKVIVSDDKITVIDFFNTHQINIINVKGYRRKRKDMIIEPNAINDLKIEINNYPDLFEDGDELIYYISSHFKDLDKKDL</sequence>